<protein>
    <recommendedName>
        <fullName evidence="3">SCP2 domain-containing protein</fullName>
    </recommendedName>
</protein>
<gene>
    <name evidence="1" type="ORF">AF332_06145</name>
</gene>
<evidence type="ECO:0000313" key="1">
    <source>
        <dbReference type="EMBL" id="KON86444.1"/>
    </source>
</evidence>
<accession>A0A0M0G9F8</accession>
<proteinExistence type="predicted"/>
<keyword evidence="2" id="KW-1185">Reference proteome</keyword>
<reference evidence="2" key="1">
    <citation type="submission" date="2015-07" db="EMBL/GenBank/DDBJ databases">
        <title>Fjat-10036 dsm4.</title>
        <authorList>
            <person name="Liu B."/>
            <person name="Wang J."/>
            <person name="Zhu Y."/>
            <person name="Liu G."/>
            <person name="Chen Q."/>
            <person name="Chen Z."/>
            <person name="Lan J."/>
            <person name="Che J."/>
            <person name="Ge C."/>
            <person name="Shi H."/>
            <person name="Pan Z."/>
            <person name="Liu X."/>
        </authorList>
    </citation>
    <scope>NUCLEOTIDE SEQUENCE [LARGE SCALE GENOMIC DNA]</scope>
    <source>
        <strain evidence="2">DSM 4</strain>
    </source>
</reference>
<evidence type="ECO:0000313" key="2">
    <source>
        <dbReference type="Proteomes" id="UP000037109"/>
    </source>
</evidence>
<dbReference type="PATRIC" id="fig|1459.3.peg.1297"/>
<dbReference type="Proteomes" id="UP000037109">
    <property type="component" value="Unassembled WGS sequence"/>
</dbReference>
<evidence type="ECO:0008006" key="3">
    <source>
        <dbReference type="Google" id="ProtNLM"/>
    </source>
</evidence>
<comment type="caution">
    <text evidence="1">The sequence shown here is derived from an EMBL/GenBank/DDBJ whole genome shotgun (WGS) entry which is preliminary data.</text>
</comment>
<dbReference type="OrthoDB" id="2936189at2"/>
<dbReference type="AlphaFoldDB" id="A0A0M0G9F8"/>
<dbReference type="EMBL" id="LGUF01000007">
    <property type="protein sequence ID" value="KON86444.1"/>
    <property type="molecule type" value="Genomic_DNA"/>
</dbReference>
<dbReference type="STRING" id="1459.AF332_06145"/>
<dbReference type="RefSeq" id="WP_053433807.1">
    <property type="nucleotide sequence ID" value="NZ_LGUF01000007.1"/>
</dbReference>
<name>A0A0M0G9F8_SPOGL</name>
<sequence length="112" mass="12797">MKDLPDVFIRELKAKGHLGYLLRKSNFSLLIKAENISISMRVSNGEIRKVKQTSHFDVEIFGSEKAVLSLISGDVKLREALSRNEITMETTFRKKLLLESFFCLGKISYNNT</sequence>
<organism evidence="1 2">
    <name type="scientific">Sporosarcina globispora</name>
    <name type="common">Bacillus globisporus</name>
    <dbReference type="NCBI Taxonomy" id="1459"/>
    <lineage>
        <taxon>Bacteria</taxon>
        <taxon>Bacillati</taxon>
        <taxon>Bacillota</taxon>
        <taxon>Bacilli</taxon>
        <taxon>Bacillales</taxon>
        <taxon>Caryophanaceae</taxon>
        <taxon>Sporosarcina</taxon>
    </lineage>
</organism>